<feature type="compositionally biased region" description="Pro residues" evidence="1">
    <location>
        <begin position="39"/>
        <end position="53"/>
    </location>
</feature>
<accession>A0A438HXH6</accession>
<name>A0A438HXH6_VITVI</name>
<protein>
    <submittedName>
        <fullName evidence="2">Uncharacterized protein</fullName>
    </submittedName>
</protein>
<reference evidence="2 3" key="1">
    <citation type="journal article" date="2018" name="PLoS Genet.">
        <title>Population sequencing reveals clonal diversity and ancestral inbreeding in the grapevine cultivar Chardonnay.</title>
        <authorList>
            <person name="Roach M.J."/>
            <person name="Johnson D.L."/>
            <person name="Bohlmann J."/>
            <person name="van Vuuren H.J."/>
            <person name="Jones S.J."/>
            <person name="Pretorius I.S."/>
            <person name="Schmidt S.A."/>
            <person name="Borneman A.R."/>
        </authorList>
    </citation>
    <scope>NUCLEOTIDE SEQUENCE [LARGE SCALE GENOMIC DNA]</scope>
    <source>
        <strain evidence="3">cv. Chardonnay</strain>
        <tissue evidence="2">Leaf</tissue>
    </source>
</reference>
<feature type="region of interest" description="Disordered" evidence="1">
    <location>
        <begin position="22"/>
        <end position="65"/>
    </location>
</feature>
<evidence type="ECO:0000256" key="1">
    <source>
        <dbReference type="SAM" id="MobiDB-lite"/>
    </source>
</evidence>
<dbReference type="AlphaFoldDB" id="A0A438HXH6"/>
<sequence length="99" mass="10665">MLCDGLDAIPWKFLDPEAIPEEESQGIQAELIDLSEPSSEPPLEPQSSQPPPTESQIPSGMTPEVLIRRPMVTQPPIEARAQGLLPSATEVPYGAFADS</sequence>
<comment type="caution">
    <text evidence="2">The sequence shown here is derived from an EMBL/GenBank/DDBJ whole genome shotgun (WGS) entry which is preliminary data.</text>
</comment>
<gene>
    <name evidence="2" type="ORF">CK203_040293</name>
</gene>
<evidence type="ECO:0000313" key="2">
    <source>
        <dbReference type="EMBL" id="RVW89145.1"/>
    </source>
</evidence>
<evidence type="ECO:0000313" key="3">
    <source>
        <dbReference type="Proteomes" id="UP000288805"/>
    </source>
</evidence>
<dbReference type="EMBL" id="QGNW01000167">
    <property type="protein sequence ID" value="RVW89145.1"/>
    <property type="molecule type" value="Genomic_DNA"/>
</dbReference>
<proteinExistence type="predicted"/>
<dbReference type="Proteomes" id="UP000288805">
    <property type="component" value="Unassembled WGS sequence"/>
</dbReference>
<organism evidence="2 3">
    <name type="scientific">Vitis vinifera</name>
    <name type="common">Grape</name>
    <dbReference type="NCBI Taxonomy" id="29760"/>
    <lineage>
        <taxon>Eukaryota</taxon>
        <taxon>Viridiplantae</taxon>
        <taxon>Streptophyta</taxon>
        <taxon>Embryophyta</taxon>
        <taxon>Tracheophyta</taxon>
        <taxon>Spermatophyta</taxon>
        <taxon>Magnoliopsida</taxon>
        <taxon>eudicotyledons</taxon>
        <taxon>Gunneridae</taxon>
        <taxon>Pentapetalae</taxon>
        <taxon>rosids</taxon>
        <taxon>Vitales</taxon>
        <taxon>Vitaceae</taxon>
        <taxon>Viteae</taxon>
        <taxon>Vitis</taxon>
    </lineage>
</organism>